<feature type="domain" description="Pyridoxine 5'-phosphate oxidase dimerisation C-terminal" evidence="8">
    <location>
        <begin position="169"/>
        <end position="209"/>
    </location>
</feature>
<dbReference type="Pfam" id="PF10590">
    <property type="entry name" value="PNP_phzG_C"/>
    <property type="match status" value="1"/>
</dbReference>
<dbReference type="EC" id="1.4.3.5" evidence="5"/>
<feature type="binding site" evidence="6">
    <location>
        <position position="79"/>
    </location>
    <ligand>
        <name>FMN</name>
        <dbReference type="ChEBI" id="CHEBI:58210"/>
    </ligand>
</feature>
<feature type="binding site" evidence="6">
    <location>
        <begin position="137"/>
        <end position="138"/>
    </location>
    <ligand>
        <name>FMN</name>
        <dbReference type="ChEBI" id="CHEBI:58210"/>
    </ligand>
</feature>
<dbReference type="GO" id="GO:0008615">
    <property type="term" value="P:pyridoxine biosynthetic process"/>
    <property type="evidence" value="ECO:0007669"/>
    <property type="project" value="UniProtKB-UniRule"/>
</dbReference>
<dbReference type="EMBL" id="DSQF01000012">
    <property type="protein sequence ID" value="HGZ43066.1"/>
    <property type="molecule type" value="Genomic_DNA"/>
</dbReference>
<evidence type="ECO:0000259" key="7">
    <source>
        <dbReference type="Pfam" id="PF01243"/>
    </source>
</evidence>
<comment type="caution">
    <text evidence="9">The sequence shown here is derived from an EMBL/GenBank/DDBJ whole genome shotgun (WGS) entry which is preliminary data.</text>
</comment>
<protein>
    <recommendedName>
        <fullName evidence="5">Pyridoxamine 5'-phosphate oxidase</fullName>
        <ecNumber evidence="5">1.4.3.5</ecNumber>
    </recommendedName>
</protein>
<dbReference type="GO" id="GO:0010181">
    <property type="term" value="F:FMN binding"/>
    <property type="evidence" value="ECO:0007669"/>
    <property type="project" value="UniProtKB-UniRule"/>
</dbReference>
<dbReference type="InterPro" id="IPR000659">
    <property type="entry name" value="Pyridox_Oxase"/>
</dbReference>
<feature type="binding site" evidence="6">
    <location>
        <position position="80"/>
    </location>
    <ligand>
        <name>FMN</name>
        <dbReference type="ChEBI" id="CHEBI:58210"/>
    </ligand>
</feature>
<gene>
    <name evidence="9" type="primary">pdxH</name>
    <name evidence="9" type="ORF">ENR23_06525</name>
</gene>
<dbReference type="InterPro" id="IPR019576">
    <property type="entry name" value="Pyridoxamine_oxidase_dimer_C"/>
</dbReference>
<dbReference type="InterPro" id="IPR011576">
    <property type="entry name" value="Pyridox_Oxase_N"/>
</dbReference>
<keyword evidence="2" id="KW-0285">Flavoprotein</keyword>
<reference evidence="9" key="1">
    <citation type="journal article" date="2020" name="mSystems">
        <title>Genome- and Community-Level Interaction Insights into Carbon Utilization and Element Cycling Functions of Hydrothermarchaeota in Hydrothermal Sediment.</title>
        <authorList>
            <person name="Zhou Z."/>
            <person name="Liu Y."/>
            <person name="Xu W."/>
            <person name="Pan J."/>
            <person name="Luo Z.H."/>
            <person name="Li M."/>
        </authorList>
    </citation>
    <scope>NUCLEOTIDE SEQUENCE [LARGE SCALE GENOMIC DNA]</scope>
    <source>
        <strain evidence="9">SpSt-381</strain>
    </source>
</reference>
<dbReference type="GO" id="GO:0004733">
    <property type="term" value="F:pyridoxamine phosphate oxidase activity"/>
    <property type="evidence" value="ECO:0007669"/>
    <property type="project" value="UniProtKB-UniRule"/>
</dbReference>
<evidence type="ECO:0000256" key="6">
    <source>
        <dbReference type="PIRSR" id="PIRSR000190-2"/>
    </source>
</evidence>
<keyword evidence="4 9" id="KW-0560">Oxidoreductase</keyword>
<dbReference type="InterPro" id="IPR012349">
    <property type="entry name" value="Split_barrel_FMN-bd"/>
</dbReference>
<sequence length="209" mass="22901">MSDPRPPARRPALDPATVAPDPLDQFRVWFDEAGRAGVPDPTAMALATADAGGRPSVRMVLLKNAGAAGLTFFTNLLSRKGRELAANPRAALLFHWAACGRQVRVEGAVVPVPAAESDAYFATRPIGARVGAIASPQSEPVPDRAFLEARVRDVLRRHPHGAPPRPDHWGGLRLVPDAWEFWQEGEHRLHDRVRYLRAGDGWRIERLAP</sequence>
<organism evidence="9">
    <name type="scientific">Eiseniibacteriota bacterium</name>
    <dbReference type="NCBI Taxonomy" id="2212470"/>
    <lineage>
        <taxon>Bacteria</taxon>
        <taxon>Candidatus Eiseniibacteriota</taxon>
    </lineage>
</organism>
<comment type="cofactor">
    <cofactor evidence="6">
        <name>FMN</name>
        <dbReference type="ChEBI" id="CHEBI:58210"/>
    </cofactor>
    <text evidence="6">Binds 1 FMN per subunit.</text>
</comment>
<dbReference type="InterPro" id="IPR019740">
    <property type="entry name" value="Pyridox_Oxase_CS"/>
</dbReference>
<dbReference type="PANTHER" id="PTHR10851">
    <property type="entry name" value="PYRIDOXINE-5-PHOSPHATE OXIDASE"/>
    <property type="match status" value="1"/>
</dbReference>
<feature type="binding site" evidence="6">
    <location>
        <position position="192"/>
    </location>
    <ligand>
        <name>FMN</name>
        <dbReference type="ChEBI" id="CHEBI:58210"/>
    </ligand>
</feature>
<comment type="similarity">
    <text evidence="1">Belongs to the pyridoxamine 5'-phosphate oxidase family.</text>
</comment>
<feature type="binding site" evidence="6">
    <location>
        <begin position="58"/>
        <end position="63"/>
    </location>
    <ligand>
        <name>FMN</name>
        <dbReference type="ChEBI" id="CHEBI:58210"/>
    </ligand>
</feature>
<feature type="binding site" evidence="6">
    <location>
        <position position="182"/>
    </location>
    <ligand>
        <name>FMN</name>
        <dbReference type="ChEBI" id="CHEBI:58210"/>
    </ligand>
</feature>
<dbReference type="SUPFAM" id="SSF50475">
    <property type="entry name" value="FMN-binding split barrel"/>
    <property type="match status" value="1"/>
</dbReference>
<evidence type="ECO:0000256" key="4">
    <source>
        <dbReference type="ARBA" id="ARBA00023002"/>
    </source>
</evidence>
<evidence type="ECO:0000256" key="5">
    <source>
        <dbReference type="NCBIfam" id="TIGR00558"/>
    </source>
</evidence>
<dbReference type="Gene3D" id="2.30.110.10">
    <property type="entry name" value="Electron Transport, Fmn-binding Protein, Chain A"/>
    <property type="match status" value="1"/>
</dbReference>
<dbReference type="PROSITE" id="PS01064">
    <property type="entry name" value="PYRIDOX_OXIDASE"/>
    <property type="match status" value="1"/>
</dbReference>
<dbReference type="PIRSF" id="PIRSF000190">
    <property type="entry name" value="Pyd_amn-ph_oxd"/>
    <property type="match status" value="1"/>
</dbReference>
<proteinExistence type="inferred from homology"/>
<dbReference type="NCBIfam" id="TIGR00558">
    <property type="entry name" value="pdxH"/>
    <property type="match status" value="1"/>
</dbReference>
<dbReference type="PANTHER" id="PTHR10851:SF0">
    <property type="entry name" value="PYRIDOXINE-5'-PHOSPHATE OXIDASE"/>
    <property type="match status" value="1"/>
</dbReference>
<evidence type="ECO:0000256" key="1">
    <source>
        <dbReference type="ARBA" id="ARBA00007301"/>
    </source>
</evidence>
<dbReference type="NCBIfam" id="NF004231">
    <property type="entry name" value="PRK05679.1"/>
    <property type="match status" value="1"/>
</dbReference>
<dbReference type="AlphaFoldDB" id="A0A832I1K6"/>
<name>A0A832I1K6_UNCEI</name>
<feature type="binding site" evidence="6">
    <location>
        <position position="102"/>
    </location>
    <ligand>
        <name>FMN</name>
        <dbReference type="ChEBI" id="CHEBI:58210"/>
    </ligand>
</feature>
<feature type="binding site" evidence="6">
    <location>
        <begin position="73"/>
        <end position="74"/>
    </location>
    <ligand>
        <name>FMN</name>
        <dbReference type="ChEBI" id="CHEBI:58210"/>
    </ligand>
</feature>
<keyword evidence="3 6" id="KW-0288">FMN</keyword>
<evidence type="ECO:0000313" key="9">
    <source>
        <dbReference type="EMBL" id="HGZ43066.1"/>
    </source>
</evidence>
<accession>A0A832I1K6</accession>
<dbReference type="Pfam" id="PF01243">
    <property type="entry name" value="PNPOx_N"/>
    <property type="match status" value="1"/>
</dbReference>
<evidence type="ECO:0000256" key="2">
    <source>
        <dbReference type="ARBA" id="ARBA00022630"/>
    </source>
</evidence>
<feature type="domain" description="Pyridoxamine 5'-phosphate oxidase N-terminal" evidence="7">
    <location>
        <begin position="31"/>
        <end position="154"/>
    </location>
</feature>
<evidence type="ECO:0000256" key="3">
    <source>
        <dbReference type="ARBA" id="ARBA00022643"/>
    </source>
</evidence>
<evidence type="ECO:0000259" key="8">
    <source>
        <dbReference type="Pfam" id="PF10590"/>
    </source>
</evidence>
<dbReference type="HAMAP" id="MF_01629">
    <property type="entry name" value="PdxH"/>
    <property type="match status" value="1"/>
</dbReference>